<dbReference type="RefSeq" id="WP_149999617.1">
    <property type="nucleotide sequence ID" value="NZ_BKCL01000002.1"/>
</dbReference>
<protein>
    <submittedName>
        <fullName evidence="1">Uncharacterized protein</fullName>
    </submittedName>
</protein>
<gene>
    <name evidence="1" type="ORF">JCM17844_06690</name>
    <name evidence="2" type="ORF">JCM17845_00040</name>
</gene>
<dbReference type="Proteomes" id="UP000322084">
    <property type="component" value="Unassembled WGS sequence"/>
</dbReference>
<name>A0A5A7MLZ3_9PROT</name>
<accession>A0A5A7MTX8</accession>
<proteinExistence type="predicted"/>
<dbReference type="EMBL" id="BKCL01000002">
    <property type="protein sequence ID" value="GEQ97032.1"/>
    <property type="molecule type" value="Genomic_DNA"/>
</dbReference>
<dbReference type="Proteomes" id="UP000325187">
    <property type="component" value="Unassembled WGS sequence"/>
</dbReference>
<reference evidence="3 4" key="1">
    <citation type="submission" date="2019-09" db="EMBL/GenBank/DDBJ databases">
        <title>NBRP : Genome information of microbial organism related human and environment.</title>
        <authorList>
            <person name="Hattori M."/>
            <person name="Oshima K."/>
            <person name="Inaba H."/>
            <person name="Suda W."/>
            <person name="Sakamoto M."/>
            <person name="Iino T."/>
            <person name="Kitahara M."/>
            <person name="Oshida Y."/>
            <person name="Iida T."/>
            <person name="Kudo T."/>
            <person name="Itoh T."/>
            <person name="Ohkuma M."/>
        </authorList>
    </citation>
    <scope>NUCLEOTIDE SEQUENCE [LARGE SCALE GENOMIC DNA]</scope>
    <source>
        <strain evidence="1 3">Hi-2</strain>
        <strain evidence="2 4">Mie-1</strain>
    </source>
</reference>
<evidence type="ECO:0000313" key="2">
    <source>
        <dbReference type="EMBL" id="GEQ99380.1"/>
    </source>
</evidence>
<comment type="caution">
    <text evidence="1">The sequence shown here is derived from an EMBL/GenBank/DDBJ whole genome shotgun (WGS) entry which is preliminary data.</text>
</comment>
<dbReference type="EMBL" id="BKCM01000001">
    <property type="protein sequence ID" value="GEQ99380.1"/>
    <property type="molecule type" value="Genomic_DNA"/>
</dbReference>
<dbReference type="AlphaFoldDB" id="A0A5A7MLZ3"/>
<keyword evidence="4" id="KW-1185">Reference proteome</keyword>
<sequence length="62" mass="6898">MTLPKTAEFHLSGDHVRRALDHLASNDTQLAEALSLWGYPQERRTDGAFPHCCALSLASSFR</sequence>
<evidence type="ECO:0000313" key="4">
    <source>
        <dbReference type="Proteomes" id="UP000325187"/>
    </source>
</evidence>
<accession>A0A5A7MLZ3</accession>
<evidence type="ECO:0000313" key="3">
    <source>
        <dbReference type="Proteomes" id="UP000322084"/>
    </source>
</evidence>
<evidence type="ECO:0000313" key="1">
    <source>
        <dbReference type="EMBL" id="GEQ97032.1"/>
    </source>
</evidence>
<organism evidence="1 3">
    <name type="scientific">Iodidimonas gelatinilytica</name>
    <dbReference type="NCBI Taxonomy" id="1236966"/>
    <lineage>
        <taxon>Bacteria</taxon>
        <taxon>Pseudomonadati</taxon>
        <taxon>Pseudomonadota</taxon>
        <taxon>Alphaproteobacteria</taxon>
        <taxon>Iodidimonadales</taxon>
        <taxon>Iodidimonadaceae</taxon>
        <taxon>Iodidimonas</taxon>
    </lineage>
</organism>